<evidence type="ECO:0000313" key="6">
    <source>
        <dbReference type="EMBL" id="MBR0550933.1"/>
    </source>
</evidence>
<dbReference type="Pfam" id="PF02120">
    <property type="entry name" value="Flg_hook"/>
    <property type="match status" value="1"/>
</dbReference>
<feature type="region of interest" description="Disordered" evidence="4">
    <location>
        <begin position="99"/>
        <end position="235"/>
    </location>
</feature>
<dbReference type="RefSeq" id="WP_284052229.1">
    <property type="nucleotide sequence ID" value="NZ_JAGRQC010000001.1"/>
</dbReference>
<evidence type="ECO:0000256" key="2">
    <source>
        <dbReference type="ARBA" id="ARBA00009149"/>
    </source>
</evidence>
<reference evidence="6" key="1">
    <citation type="submission" date="2021-04" db="EMBL/GenBank/DDBJ databases">
        <title>Ouciella asimina sp. nov., isolated from the surface seawater in the hydrothermal field of Okinawa Trough.</title>
        <authorList>
            <person name="Shuang W."/>
        </authorList>
    </citation>
    <scope>NUCLEOTIDE SEQUENCE</scope>
    <source>
        <strain evidence="6">LXI357</strain>
    </source>
</reference>
<evidence type="ECO:0000259" key="5">
    <source>
        <dbReference type="Pfam" id="PF02120"/>
    </source>
</evidence>
<feature type="compositionally biased region" description="Basic and acidic residues" evidence="4">
    <location>
        <begin position="169"/>
        <end position="184"/>
    </location>
</feature>
<comment type="similarity">
    <text evidence="2">Belongs to the FliK family.</text>
</comment>
<name>A0A8T4I9C1_9SPHN</name>
<accession>A0A8T4I9C1</accession>
<feature type="compositionally biased region" description="Low complexity" evidence="4">
    <location>
        <begin position="189"/>
        <end position="202"/>
    </location>
</feature>
<evidence type="ECO:0000313" key="7">
    <source>
        <dbReference type="Proteomes" id="UP000676996"/>
    </source>
</evidence>
<dbReference type="PRINTS" id="PR01007">
    <property type="entry name" value="FLGHOOKFLIK"/>
</dbReference>
<keyword evidence="6" id="KW-0282">Flagellum</keyword>
<evidence type="ECO:0000256" key="4">
    <source>
        <dbReference type="SAM" id="MobiDB-lite"/>
    </source>
</evidence>
<feature type="domain" description="Flagellar hook-length control protein-like C-terminal" evidence="5">
    <location>
        <begin position="324"/>
        <end position="404"/>
    </location>
</feature>
<evidence type="ECO:0000256" key="3">
    <source>
        <dbReference type="ARBA" id="ARBA00022795"/>
    </source>
</evidence>
<feature type="region of interest" description="Disordered" evidence="4">
    <location>
        <begin position="262"/>
        <end position="292"/>
    </location>
</feature>
<dbReference type="GO" id="GO:0044780">
    <property type="term" value="P:bacterial-type flagellum assembly"/>
    <property type="evidence" value="ECO:0007669"/>
    <property type="project" value="InterPro"/>
</dbReference>
<dbReference type="InterPro" id="IPR038610">
    <property type="entry name" value="FliK-like_C_sf"/>
</dbReference>
<evidence type="ECO:0000256" key="1">
    <source>
        <dbReference type="ARBA" id="ARBA00003944"/>
    </source>
</evidence>
<dbReference type="InterPro" id="IPR021136">
    <property type="entry name" value="Flagellar_hook_control-like_C"/>
</dbReference>
<sequence>MTYFLSLVTGSNFSPRLSGGATPFNGSGGGNAFASLLGAAPMGAPAEGAPPAGSGLPTAPGMNALLATDAGTGAAQAQPGIATAPTAADGKLGTVADPAATEQMPPADDAKGKTVTQSTPGNKPDGEMQAITPKPVADASPQLDKTATETEGEPEEAVIDAQPAMDSAPEPKDKEHLTAKDVRPVNDIVASLPPSAAAPVEAAKLHPSQDAAQETSEPDDDASLPAVARKDKETLRSGAAQLGGRATPAPAQPAADGTANDFARHIANDGGDGASSLAAATGSGADHNTPKAADTIRMPSHTAPSEAVVSARAGQIGKDLAVEIAKHSKDGRDSLTIRLDPAELGRIHVRMHFDDQGSLRAHVSAESNAALDMLRRDSQDLARALGDAGVRTDGQSFRFDGRGQDGSQHGQRHTHTPQHPDTLAHTGEPMPEEPAYRRVRASGGVDLFA</sequence>
<keyword evidence="7" id="KW-1185">Reference proteome</keyword>
<proteinExistence type="inferred from homology"/>
<dbReference type="InterPro" id="IPR001635">
    <property type="entry name" value="Flag_hook_Flik"/>
</dbReference>
<keyword evidence="6" id="KW-0966">Cell projection</keyword>
<dbReference type="CDD" id="cd17470">
    <property type="entry name" value="T3SS_Flik_C"/>
    <property type="match status" value="1"/>
</dbReference>
<keyword evidence="3" id="KW-1005">Bacterial flagellum biogenesis</keyword>
<comment type="function">
    <text evidence="1">Controls the length of the flagellar hook.</text>
</comment>
<comment type="caution">
    <text evidence="6">The sequence shown here is derived from an EMBL/GenBank/DDBJ whole genome shotgun (WGS) entry which is preliminary data.</text>
</comment>
<dbReference type="Gene3D" id="3.30.750.140">
    <property type="match status" value="1"/>
</dbReference>
<dbReference type="GO" id="GO:0009424">
    <property type="term" value="C:bacterial-type flagellum hook"/>
    <property type="evidence" value="ECO:0007669"/>
    <property type="project" value="InterPro"/>
</dbReference>
<organism evidence="6 7">
    <name type="scientific">Stakelama marina</name>
    <dbReference type="NCBI Taxonomy" id="2826939"/>
    <lineage>
        <taxon>Bacteria</taxon>
        <taxon>Pseudomonadati</taxon>
        <taxon>Pseudomonadota</taxon>
        <taxon>Alphaproteobacteria</taxon>
        <taxon>Sphingomonadales</taxon>
        <taxon>Sphingomonadaceae</taxon>
        <taxon>Stakelama</taxon>
    </lineage>
</organism>
<dbReference type="Proteomes" id="UP000676996">
    <property type="component" value="Unassembled WGS sequence"/>
</dbReference>
<dbReference type="AlphaFoldDB" id="A0A8T4I9C1"/>
<gene>
    <name evidence="6" type="ORF">J7S20_00265</name>
</gene>
<dbReference type="EMBL" id="JAGRQC010000001">
    <property type="protein sequence ID" value="MBR0550933.1"/>
    <property type="molecule type" value="Genomic_DNA"/>
</dbReference>
<feature type="compositionally biased region" description="Low complexity" evidence="4">
    <location>
        <begin position="274"/>
        <end position="286"/>
    </location>
</feature>
<feature type="region of interest" description="Disordered" evidence="4">
    <location>
        <begin position="387"/>
        <end position="434"/>
    </location>
</feature>
<keyword evidence="6" id="KW-0969">Cilium</keyword>
<protein>
    <submittedName>
        <fullName evidence="6">Flagellar hook-length control protein FliK</fullName>
    </submittedName>
</protein>